<keyword evidence="5" id="KW-0175">Coiled coil</keyword>
<dbReference type="GO" id="GO:0003950">
    <property type="term" value="F:NAD+ poly-ADP-ribosyltransferase activity"/>
    <property type="evidence" value="ECO:0007669"/>
    <property type="project" value="UniProtKB-UniRule"/>
</dbReference>
<keyword evidence="2" id="KW-0539">Nucleus</keyword>
<reference evidence="9" key="1">
    <citation type="submission" date="2023-08" db="EMBL/GenBank/DDBJ databases">
        <authorList>
            <person name="Chen Y."/>
            <person name="Shah S."/>
            <person name="Dougan E. K."/>
            <person name="Thang M."/>
            <person name="Chan C."/>
        </authorList>
    </citation>
    <scope>NUCLEOTIDE SEQUENCE</scope>
</reference>
<evidence type="ECO:0000256" key="6">
    <source>
        <dbReference type="SAM" id="MobiDB-lite"/>
    </source>
</evidence>
<evidence type="ECO:0000256" key="5">
    <source>
        <dbReference type="SAM" id="Coils"/>
    </source>
</evidence>
<evidence type="ECO:0000256" key="3">
    <source>
        <dbReference type="ARBA" id="ARBA00024347"/>
    </source>
</evidence>
<evidence type="ECO:0000313" key="9">
    <source>
        <dbReference type="EMBL" id="CAJ1393327.1"/>
    </source>
</evidence>
<dbReference type="InterPro" id="IPR004170">
    <property type="entry name" value="WWE_dom"/>
</dbReference>
<dbReference type="SUPFAM" id="SSF56399">
    <property type="entry name" value="ADP-ribosylation"/>
    <property type="match status" value="1"/>
</dbReference>
<keyword evidence="4" id="KW-0520">NAD</keyword>
<dbReference type="InterPro" id="IPR037197">
    <property type="entry name" value="WWE_dom_sf"/>
</dbReference>
<dbReference type="InterPro" id="IPR051712">
    <property type="entry name" value="ARTD-AVP"/>
</dbReference>
<feature type="domain" description="WWE" evidence="7">
    <location>
        <begin position="118"/>
        <end position="202"/>
    </location>
</feature>
<dbReference type="Gene3D" id="3.30.720.50">
    <property type="match status" value="1"/>
</dbReference>
<dbReference type="AlphaFoldDB" id="A0AA36ITP7"/>
<dbReference type="PANTHER" id="PTHR45740:SF2">
    <property type="entry name" value="POLY [ADP-RIBOSE] POLYMERASE"/>
    <property type="match status" value="1"/>
</dbReference>
<dbReference type="EMBL" id="CAUJNA010002535">
    <property type="protein sequence ID" value="CAJ1393327.1"/>
    <property type="molecule type" value="Genomic_DNA"/>
</dbReference>
<feature type="region of interest" description="Disordered" evidence="6">
    <location>
        <begin position="551"/>
        <end position="570"/>
    </location>
</feature>
<dbReference type="InterPro" id="IPR012317">
    <property type="entry name" value="Poly(ADP-ribose)pol_cat_dom"/>
</dbReference>
<comment type="subcellular location">
    <subcellularLocation>
        <location evidence="1">Nucleus</location>
    </subcellularLocation>
</comment>
<feature type="region of interest" description="Disordered" evidence="6">
    <location>
        <begin position="62"/>
        <end position="108"/>
    </location>
</feature>
<dbReference type="Proteomes" id="UP001178507">
    <property type="component" value="Unassembled WGS sequence"/>
</dbReference>
<proteinExistence type="inferred from homology"/>
<dbReference type="Gene3D" id="3.90.228.10">
    <property type="match status" value="1"/>
</dbReference>
<evidence type="ECO:0000256" key="1">
    <source>
        <dbReference type="ARBA" id="ARBA00004123"/>
    </source>
</evidence>
<keyword evidence="4" id="KW-0808">Transferase</keyword>
<feature type="coiled-coil region" evidence="5">
    <location>
        <begin position="239"/>
        <end position="357"/>
    </location>
</feature>
<dbReference type="PANTHER" id="PTHR45740">
    <property type="entry name" value="POLY [ADP-RIBOSE] POLYMERASE"/>
    <property type="match status" value="1"/>
</dbReference>
<comment type="similarity">
    <text evidence="3">Belongs to the ARTD/PARP family.</text>
</comment>
<dbReference type="GO" id="GO:1990404">
    <property type="term" value="F:NAD+-protein mono-ADP-ribosyltransferase activity"/>
    <property type="evidence" value="ECO:0007669"/>
    <property type="project" value="TreeGrafter"/>
</dbReference>
<dbReference type="Pfam" id="PF02825">
    <property type="entry name" value="WWE"/>
    <property type="match status" value="1"/>
</dbReference>
<comment type="caution">
    <text evidence="9">The sequence shown here is derived from an EMBL/GenBank/DDBJ whole genome shotgun (WGS) entry which is preliminary data.</text>
</comment>
<dbReference type="Pfam" id="PF00644">
    <property type="entry name" value="PARP"/>
    <property type="match status" value="1"/>
</dbReference>
<dbReference type="EC" id="2.4.2.-" evidence="4"/>
<feature type="domain" description="PARP catalytic" evidence="8">
    <location>
        <begin position="366"/>
        <end position="581"/>
    </location>
</feature>
<sequence length="581" mass="65573">MKGGAYALSRIHESWACSAGVDLVAPLSRKMKRKGRCFRCTPCSRTLDRCQLEKHLEECHAAAKPSSEGVEKHQAKRPVHVRAEGSSPDESSSDESSSDKSSSRVQPCCMTSEMTQTSLTWVTDHDYLQVSWEFKAKGSGGCPDWQPYAPTTCKELEAHFQAFKGGGPEQVTVSTNGFSYSIMLSGMKQTNLETKRERSIRRSDKHALGPMLSERGSSGTLCATCAQLGVFADSVQAERDGWQERCSKLHGECNELREERNVCNEHRSELEEELFDLHERADWLQESLSWIEEERDSLAERCLALQAERDKFESECAALRESKFQLEKAKNEQQRLLKLGAEELKRLQGELGELQLRPHHSQQMKLQECWRARAQPGKMRYRVPATDPVVEFVREALRAACPTSHHSECERMRTVRVCSVEQIQNVELWGKYEFHKDCIRKKLSTLPASHKITTNQALSRACRWAELDTNINEVFALHGTKTCNVDKIVKYGFDERLARQGGLYGQGTYFTDESCKSLQYTEARGGRGAEGCIILSRVVLGYPHLATNPLPHLKSEPLRDEADESKGASRVRCLQPLSSLP</sequence>
<evidence type="ECO:0000259" key="8">
    <source>
        <dbReference type="PROSITE" id="PS51059"/>
    </source>
</evidence>
<feature type="compositionally biased region" description="Basic and acidic residues" evidence="6">
    <location>
        <begin position="553"/>
        <end position="567"/>
    </location>
</feature>
<gene>
    <name evidence="9" type="ORF">EVOR1521_LOCUS18221</name>
</gene>
<dbReference type="PROSITE" id="PS51059">
    <property type="entry name" value="PARP_CATALYTIC"/>
    <property type="match status" value="1"/>
</dbReference>
<name>A0AA36ITP7_9DINO</name>
<evidence type="ECO:0000313" key="10">
    <source>
        <dbReference type="Proteomes" id="UP001178507"/>
    </source>
</evidence>
<keyword evidence="10" id="KW-1185">Reference proteome</keyword>
<keyword evidence="4" id="KW-0328">Glycosyltransferase</keyword>
<evidence type="ECO:0000256" key="2">
    <source>
        <dbReference type="ARBA" id="ARBA00023242"/>
    </source>
</evidence>
<organism evidence="9 10">
    <name type="scientific">Effrenium voratum</name>
    <dbReference type="NCBI Taxonomy" id="2562239"/>
    <lineage>
        <taxon>Eukaryota</taxon>
        <taxon>Sar</taxon>
        <taxon>Alveolata</taxon>
        <taxon>Dinophyceae</taxon>
        <taxon>Suessiales</taxon>
        <taxon>Symbiodiniaceae</taxon>
        <taxon>Effrenium</taxon>
    </lineage>
</organism>
<accession>A0AA36ITP7</accession>
<dbReference type="SUPFAM" id="SSF117839">
    <property type="entry name" value="WWE domain"/>
    <property type="match status" value="1"/>
</dbReference>
<evidence type="ECO:0000259" key="7">
    <source>
        <dbReference type="PROSITE" id="PS50918"/>
    </source>
</evidence>
<dbReference type="GO" id="GO:0005634">
    <property type="term" value="C:nucleus"/>
    <property type="evidence" value="ECO:0007669"/>
    <property type="project" value="UniProtKB-SubCell"/>
</dbReference>
<evidence type="ECO:0000256" key="4">
    <source>
        <dbReference type="RuleBase" id="RU362114"/>
    </source>
</evidence>
<protein>
    <recommendedName>
        <fullName evidence="4">Poly [ADP-ribose] polymerase</fullName>
        <shortName evidence="4">PARP</shortName>
        <ecNumber evidence="4">2.4.2.-</ecNumber>
    </recommendedName>
</protein>
<dbReference type="PROSITE" id="PS50918">
    <property type="entry name" value="WWE"/>
    <property type="match status" value="1"/>
</dbReference>